<dbReference type="GeneID" id="115877502"/>
<evidence type="ECO:0000256" key="1">
    <source>
        <dbReference type="ARBA" id="ARBA00001968"/>
    </source>
</evidence>
<organism evidence="9 10">
    <name type="scientific">Sitophilus oryzae</name>
    <name type="common">Rice weevil</name>
    <name type="synonym">Curculio oryzae</name>
    <dbReference type="NCBI Taxonomy" id="7048"/>
    <lineage>
        <taxon>Eukaryota</taxon>
        <taxon>Metazoa</taxon>
        <taxon>Ecdysozoa</taxon>
        <taxon>Arthropoda</taxon>
        <taxon>Hexapoda</taxon>
        <taxon>Insecta</taxon>
        <taxon>Pterygota</taxon>
        <taxon>Neoptera</taxon>
        <taxon>Endopterygota</taxon>
        <taxon>Coleoptera</taxon>
        <taxon>Polyphaga</taxon>
        <taxon>Cucujiformia</taxon>
        <taxon>Curculionidae</taxon>
        <taxon>Dryophthorinae</taxon>
        <taxon>Sitophilus</taxon>
    </lineage>
</organism>
<keyword evidence="6" id="KW-0378">Hydrolase</keyword>
<dbReference type="PANTHER" id="PTHR22930:SF85">
    <property type="entry name" value="GH03217P-RELATED"/>
    <property type="match status" value="1"/>
</dbReference>
<dbReference type="OrthoDB" id="2430314at2759"/>
<evidence type="ECO:0000259" key="8">
    <source>
        <dbReference type="Pfam" id="PF13359"/>
    </source>
</evidence>
<keyword evidence="4" id="KW-0540">Nuclease</keyword>
<sequence length="321" mass="36627">MDLKEVKDFLEYFDNVEEVSENRVHKRCICDAENPIEFYEDQAFCYRYRFSKTFVLNVLLPLVANSLDSEPVSPLIQLLTSLRYYATGDFQLVNGDLRGISRESVSLIIKNVSEGIARHLRDYIQHPKYLEQKQRNVRLFQAIAGFPGVAACVDCMHIKIANIGDHKEYVFTNRRGIFSLNIQIAVGPQREMIDIVARYPGASTDGIIYDRSYLRVACEKGEMGGVLLADRGYPKKRPNLLTPIVHPASARDERFNKAHKGTMEVIERAFGNYKRRFPCLHRGLTTELTTSPAVICATTTLYNLGLKYKDNITCEEESLEN</sequence>
<evidence type="ECO:0000313" key="10">
    <source>
        <dbReference type="RefSeq" id="XP_030749561.1"/>
    </source>
</evidence>
<name>A0A6J2XEH5_SITOR</name>
<evidence type="ECO:0000313" key="9">
    <source>
        <dbReference type="Proteomes" id="UP000504635"/>
    </source>
</evidence>
<dbReference type="Pfam" id="PF13359">
    <property type="entry name" value="DDE_Tnp_4"/>
    <property type="match status" value="1"/>
</dbReference>
<comment type="subcellular location">
    <subcellularLocation>
        <location evidence="2">Nucleus</location>
    </subcellularLocation>
</comment>
<reference evidence="10" key="1">
    <citation type="submission" date="2025-08" db="UniProtKB">
        <authorList>
            <consortium name="RefSeq"/>
        </authorList>
    </citation>
    <scope>IDENTIFICATION</scope>
    <source>
        <tissue evidence="10">Gonads</tissue>
    </source>
</reference>
<dbReference type="Proteomes" id="UP000504635">
    <property type="component" value="Unplaced"/>
</dbReference>
<feature type="domain" description="DDE Tnp4" evidence="8">
    <location>
        <begin position="153"/>
        <end position="303"/>
    </location>
</feature>
<comment type="similarity">
    <text evidence="3">Belongs to the HARBI1 family.</text>
</comment>
<keyword evidence="5" id="KW-0479">Metal-binding</keyword>
<dbReference type="GO" id="GO:0016787">
    <property type="term" value="F:hydrolase activity"/>
    <property type="evidence" value="ECO:0007669"/>
    <property type="project" value="UniProtKB-KW"/>
</dbReference>
<evidence type="ECO:0000256" key="7">
    <source>
        <dbReference type="ARBA" id="ARBA00023242"/>
    </source>
</evidence>
<dbReference type="GO" id="GO:0005634">
    <property type="term" value="C:nucleus"/>
    <property type="evidence" value="ECO:0007669"/>
    <property type="project" value="UniProtKB-SubCell"/>
</dbReference>
<protein>
    <submittedName>
        <fullName evidence="10">Nuclease HARBI1</fullName>
    </submittedName>
</protein>
<evidence type="ECO:0000256" key="5">
    <source>
        <dbReference type="ARBA" id="ARBA00022723"/>
    </source>
</evidence>
<dbReference type="AlphaFoldDB" id="A0A6J2XEH5"/>
<gene>
    <name evidence="10" type="primary">LOC115877502</name>
</gene>
<evidence type="ECO:0000256" key="2">
    <source>
        <dbReference type="ARBA" id="ARBA00004123"/>
    </source>
</evidence>
<dbReference type="InterPro" id="IPR045249">
    <property type="entry name" value="HARBI1-like"/>
</dbReference>
<comment type="cofactor">
    <cofactor evidence="1">
        <name>a divalent metal cation</name>
        <dbReference type="ChEBI" id="CHEBI:60240"/>
    </cofactor>
</comment>
<dbReference type="PANTHER" id="PTHR22930">
    <property type="match status" value="1"/>
</dbReference>
<dbReference type="InParanoid" id="A0A6J2XEH5"/>
<dbReference type="KEGG" id="soy:115877502"/>
<keyword evidence="9" id="KW-1185">Reference proteome</keyword>
<dbReference type="GO" id="GO:0004518">
    <property type="term" value="F:nuclease activity"/>
    <property type="evidence" value="ECO:0007669"/>
    <property type="project" value="UniProtKB-KW"/>
</dbReference>
<dbReference type="GO" id="GO:0046872">
    <property type="term" value="F:metal ion binding"/>
    <property type="evidence" value="ECO:0007669"/>
    <property type="project" value="UniProtKB-KW"/>
</dbReference>
<accession>A0A6J2XEH5</accession>
<evidence type="ECO:0000256" key="3">
    <source>
        <dbReference type="ARBA" id="ARBA00006958"/>
    </source>
</evidence>
<dbReference type="InterPro" id="IPR027806">
    <property type="entry name" value="HARBI1_dom"/>
</dbReference>
<keyword evidence="7" id="KW-0539">Nucleus</keyword>
<dbReference type="RefSeq" id="XP_030749561.1">
    <property type="nucleotide sequence ID" value="XM_030893701.1"/>
</dbReference>
<proteinExistence type="inferred from homology"/>
<evidence type="ECO:0000256" key="6">
    <source>
        <dbReference type="ARBA" id="ARBA00022801"/>
    </source>
</evidence>
<evidence type="ECO:0000256" key="4">
    <source>
        <dbReference type="ARBA" id="ARBA00022722"/>
    </source>
</evidence>